<keyword evidence="3" id="KW-1185">Reference proteome</keyword>
<evidence type="ECO:0000313" key="3">
    <source>
        <dbReference type="Proteomes" id="UP000199208"/>
    </source>
</evidence>
<name>A0A1G5S7D3_9FIRM</name>
<protein>
    <submittedName>
        <fullName evidence="2">Uncharacterized protein</fullName>
    </submittedName>
</protein>
<feature type="transmembrane region" description="Helical" evidence="1">
    <location>
        <begin position="6"/>
        <end position="22"/>
    </location>
</feature>
<dbReference type="AlphaFoldDB" id="A0A1G5S7D3"/>
<dbReference type="EMBL" id="FMWL01000019">
    <property type="protein sequence ID" value="SCZ81499.1"/>
    <property type="molecule type" value="Genomic_DNA"/>
</dbReference>
<proteinExistence type="predicted"/>
<accession>A0A1G5S7D3</accession>
<evidence type="ECO:0000313" key="2">
    <source>
        <dbReference type="EMBL" id="SCZ81499.1"/>
    </source>
</evidence>
<gene>
    <name evidence="2" type="ORF">SAMN03080599_02824</name>
</gene>
<dbReference type="Proteomes" id="UP000199208">
    <property type="component" value="Unassembled WGS sequence"/>
</dbReference>
<reference evidence="2 3" key="1">
    <citation type="submission" date="2016-10" db="EMBL/GenBank/DDBJ databases">
        <authorList>
            <person name="de Groot N.N."/>
        </authorList>
    </citation>
    <scope>NUCLEOTIDE SEQUENCE [LARGE SCALE GENOMIC DNA]</scope>
    <source>
        <strain evidence="2 3">DSM 2784</strain>
    </source>
</reference>
<keyword evidence="1" id="KW-1133">Transmembrane helix</keyword>
<sequence length="114" mass="12713">MGRILLVAATAALGFWMCYIALQIKQDGKVRYGSTGQRVRYEDALDPDRFLELTRRYHLLIGSGFIGIAIAAWLIASPVIVMFLYLIYAAGINFARAAVENRLMTPVQESEGNE</sequence>
<keyword evidence="1" id="KW-0472">Membrane</keyword>
<feature type="transmembrane region" description="Helical" evidence="1">
    <location>
        <begin position="57"/>
        <end position="76"/>
    </location>
</feature>
<dbReference type="RefSeq" id="WP_092592598.1">
    <property type="nucleotide sequence ID" value="NZ_FMWL01000019.1"/>
</dbReference>
<organism evidence="2 3">
    <name type="scientific">Acidaminobacter hydrogenoformans DSM 2784</name>
    <dbReference type="NCBI Taxonomy" id="1120920"/>
    <lineage>
        <taxon>Bacteria</taxon>
        <taxon>Bacillati</taxon>
        <taxon>Bacillota</taxon>
        <taxon>Clostridia</taxon>
        <taxon>Peptostreptococcales</taxon>
        <taxon>Acidaminobacteraceae</taxon>
        <taxon>Acidaminobacter</taxon>
    </lineage>
</organism>
<evidence type="ECO:0000256" key="1">
    <source>
        <dbReference type="SAM" id="Phobius"/>
    </source>
</evidence>
<dbReference type="STRING" id="1120920.SAMN03080599_02824"/>
<keyword evidence="1" id="KW-0812">Transmembrane</keyword>